<dbReference type="AlphaFoldDB" id="A0A8I0SXV2"/>
<reference evidence="2" key="1">
    <citation type="submission" date="2019-07" db="EMBL/GenBank/DDBJ databases">
        <title>KPC-2 carbapenem resistent Enterobacterales isolates from Germany.</title>
        <authorList>
            <person name="Yao Y."/>
            <person name="Falgenhauer L."/>
            <person name="Imirzalioglu C."/>
            <person name="Chakraborty T."/>
        </authorList>
    </citation>
    <scope>NUCLEOTIDE SEQUENCE</scope>
    <source>
        <strain evidence="2">CA13304</strain>
    </source>
</reference>
<gene>
    <name evidence="2" type="ORF">FOT72_15475</name>
</gene>
<evidence type="ECO:0000259" key="1">
    <source>
        <dbReference type="Pfam" id="PF18753"/>
    </source>
</evidence>
<dbReference type="EMBL" id="VKME01000013">
    <property type="protein sequence ID" value="MBE0129387.1"/>
    <property type="molecule type" value="Genomic_DNA"/>
</dbReference>
<feature type="domain" description="Nucleotide modification associated" evidence="1">
    <location>
        <begin position="8"/>
        <end position="206"/>
    </location>
</feature>
<accession>A0A8I0SXV2</accession>
<evidence type="ECO:0000313" key="3">
    <source>
        <dbReference type="Proteomes" id="UP000656723"/>
    </source>
</evidence>
<dbReference type="Proteomes" id="UP000656723">
    <property type="component" value="Unassembled WGS sequence"/>
</dbReference>
<protein>
    <recommendedName>
        <fullName evidence="1">Nucleotide modification associated domain-containing protein</fullName>
    </recommendedName>
</protein>
<organism evidence="2 3">
    <name type="scientific">Citrobacter amalonaticus</name>
    <dbReference type="NCBI Taxonomy" id="35703"/>
    <lineage>
        <taxon>Bacteria</taxon>
        <taxon>Pseudomonadati</taxon>
        <taxon>Pseudomonadota</taxon>
        <taxon>Gammaproteobacteria</taxon>
        <taxon>Enterobacterales</taxon>
        <taxon>Enterobacteriaceae</taxon>
        <taxon>Citrobacter</taxon>
    </lineage>
</organism>
<dbReference type="Pfam" id="PF18753">
    <property type="entry name" value="Nmad2"/>
    <property type="match status" value="1"/>
</dbReference>
<dbReference type="RefSeq" id="WP_058654124.1">
    <property type="nucleotide sequence ID" value="NZ_VKME01000013.1"/>
</dbReference>
<dbReference type="InterPro" id="IPR041180">
    <property type="entry name" value="Nmad2"/>
</dbReference>
<dbReference type="GeneID" id="61385745"/>
<proteinExistence type="predicted"/>
<name>A0A8I0SXV2_CITAM</name>
<evidence type="ECO:0000313" key="2">
    <source>
        <dbReference type="EMBL" id="MBE0129387.1"/>
    </source>
</evidence>
<sequence length="220" mass="25235">MLIEPNSHLYVYIITRDFGFAPNPFHGRCTLATCKPGIRKSAKVGDWVLGVGGANLKSVKHKCILLMKVTEKISFNDYWHDARFSIKKPARNGSHVHMLGDNIYHQDENNQWIQEDSHHSNANGSFNMTNLERDTSTDQVLISDHFYYFGDKAVEVDLDSIAYHRGIGYKKIPLEHSIPANVLIKKMELEFSSYKNLVISDPYQFSDFYKRVDQGTGEIY</sequence>
<comment type="caution">
    <text evidence="2">The sequence shown here is derived from an EMBL/GenBank/DDBJ whole genome shotgun (WGS) entry which is preliminary data.</text>
</comment>